<dbReference type="RefSeq" id="XP_013894498.1">
    <property type="nucleotide sequence ID" value="XM_014039044.1"/>
</dbReference>
<dbReference type="SMART" id="SM00360">
    <property type="entry name" value="RRM"/>
    <property type="match status" value="2"/>
</dbReference>
<evidence type="ECO:0000313" key="5">
    <source>
        <dbReference type="EMBL" id="KIY95478.1"/>
    </source>
</evidence>
<dbReference type="GO" id="GO:0003723">
    <property type="term" value="F:RNA binding"/>
    <property type="evidence" value="ECO:0007669"/>
    <property type="project" value="UniProtKB-UniRule"/>
</dbReference>
<keyword evidence="1" id="KW-0677">Repeat</keyword>
<reference evidence="5 6" key="1">
    <citation type="journal article" date="2013" name="BMC Genomics">
        <title>Reconstruction of the lipid metabolism for the microalga Monoraphidium neglectum from its genome sequence reveals characteristics suitable for biofuel production.</title>
        <authorList>
            <person name="Bogen C."/>
            <person name="Al-Dilaimi A."/>
            <person name="Albersmeier A."/>
            <person name="Wichmann J."/>
            <person name="Grundmann M."/>
            <person name="Rupp O."/>
            <person name="Lauersen K.J."/>
            <person name="Blifernez-Klassen O."/>
            <person name="Kalinowski J."/>
            <person name="Goesmann A."/>
            <person name="Mussgnug J.H."/>
            <person name="Kruse O."/>
        </authorList>
    </citation>
    <scope>NUCLEOTIDE SEQUENCE [LARGE SCALE GENOMIC DNA]</scope>
    <source>
        <strain evidence="5 6">SAG 48.87</strain>
    </source>
</reference>
<evidence type="ECO:0000256" key="2">
    <source>
        <dbReference type="ARBA" id="ARBA00022884"/>
    </source>
</evidence>
<dbReference type="KEGG" id="mng:MNEG_12483"/>
<dbReference type="PROSITE" id="PS50102">
    <property type="entry name" value="RRM"/>
    <property type="match status" value="2"/>
</dbReference>
<dbReference type="Proteomes" id="UP000054498">
    <property type="component" value="Unassembled WGS sequence"/>
</dbReference>
<dbReference type="GeneID" id="25729850"/>
<feature type="domain" description="RRM" evidence="4">
    <location>
        <begin position="182"/>
        <end position="261"/>
    </location>
</feature>
<feature type="domain" description="RRM" evidence="4">
    <location>
        <begin position="33"/>
        <end position="118"/>
    </location>
</feature>
<sequence length="280" mass="29616">MQDMQQLSQEMASLGLAGGEQRPGSHSSLPSHSNLYVNNLPYNISEQQVDELFAPYGEVISLRLVRASRMGPSTKTFAFVKYANVQVKGESAATRAGPLARGFEGPAGRTIRWLSGRPAARRARARPHSRGAGGQQAVAAIQGLNHSPCAGGAAGAAGLLEVKFADADAGDRNPELSAPPSDNLYCKNLPGSYTDDDLRALFAPHGNVIECKLLHRGDIAQGAGALVRLGSLSEAQRAIAGLHNQRLPGAAAPLVVRYADSAEQKAKKAARMGRAYDRWA</sequence>
<dbReference type="Gene3D" id="3.30.70.330">
    <property type="match status" value="2"/>
</dbReference>
<dbReference type="EMBL" id="KK103488">
    <property type="protein sequence ID" value="KIY95478.1"/>
    <property type="molecule type" value="Genomic_DNA"/>
</dbReference>
<organism evidence="5 6">
    <name type="scientific">Monoraphidium neglectum</name>
    <dbReference type="NCBI Taxonomy" id="145388"/>
    <lineage>
        <taxon>Eukaryota</taxon>
        <taxon>Viridiplantae</taxon>
        <taxon>Chlorophyta</taxon>
        <taxon>core chlorophytes</taxon>
        <taxon>Chlorophyceae</taxon>
        <taxon>CS clade</taxon>
        <taxon>Sphaeropleales</taxon>
        <taxon>Selenastraceae</taxon>
        <taxon>Monoraphidium</taxon>
    </lineage>
</organism>
<dbReference type="STRING" id="145388.A0A0D2KI48"/>
<evidence type="ECO:0000256" key="1">
    <source>
        <dbReference type="ARBA" id="ARBA00022737"/>
    </source>
</evidence>
<protein>
    <recommendedName>
        <fullName evidence="4">RRM domain-containing protein</fullName>
    </recommendedName>
</protein>
<evidence type="ECO:0000259" key="4">
    <source>
        <dbReference type="PROSITE" id="PS50102"/>
    </source>
</evidence>
<keyword evidence="2 3" id="KW-0694">RNA-binding</keyword>
<gene>
    <name evidence="5" type="ORF">MNEG_12483</name>
</gene>
<keyword evidence="6" id="KW-1185">Reference proteome</keyword>
<dbReference type="AlphaFoldDB" id="A0A0D2KI48"/>
<name>A0A0D2KI48_9CHLO</name>
<dbReference type="InterPro" id="IPR012677">
    <property type="entry name" value="Nucleotide-bd_a/b_plait_sf"/>
</dbReference>
<feature type="non-terminal residue" evidence="5">
    <location>
        <position position="280"/>
    </location>
</feature>
<dbReference type="InterPro" id="IPR035979">
    <property type="entry name" value="RBD_domain_sf"/>
</dbReference>
<proteinExistence type="predicted"/>
<evidence type="ECO:0000313" key="6">
    <source>
        <dbReference type="Proteomes" id="UP000054498"/>
    </source>
</evidence>
<dbReference type="PANTHER" id="PTHR24012">
    <property type="entry name" value="RNA BINDING PROTEIN"/>
    <property type="match status" value="1"/>
</dbReference>
<accession>A0A0D2KI48</accession>
<dbReference type="Pfam" id="PF00076">
    <property type="entry name" value="RRM_1"/>
    <property type="match status" value="2"/>
</dbReference>
<dbReference type="InterPro" id="IPR000504">
    <property type="entry name" value="RRM_dom"/>
</dbReference>
<dbReference type="SUPFAM" id="SSF54928">
    <property type="entry name" value="RNA-binding domain, RBD"/>
    <property type="match status" value="1"/>
</dbReference>
<evidence type="ECO:0000256" key="3">
    <source>
        <dbReference type="PROSITE-ProRule" id="PRU00176"/>
    </source>
</evidence>
<dbReference type="OrthoDB" id="266138at2759"/>
<dbReference type="CDD" id="cd00590">
    <property type="entry name" value="RRM_SF"/>
    <property type="match status" value="1"/>
</dbReference>